<dbReference type="Proteomes" id="UP000284598">
    <property type="component" value="Unassembled WGS sequence"/>
</dbReference>
<dbReference type="GO" id="GO:0051301">
    <property type="term" value="P:cell division"/>
    <property type="evidence" value="ECO:0007669"/>
    <property type="project" value="UniProtKB-KW"/>
</dbReference>
<organism evidence="3 6">
    <name type="scientific">Eubacterium ventriosum</name>
    <dbReference type="NCBI Taxonomy" id="39496"/>
    <lineage>
        <taxon>Bacteria</taxon>
        <taxon>Bacillati</taxon>
        <taxon>Bacillota</taxon>
        <taxon>Clostridia</taxon>
        <taxon>Eubacteriales</taxon>
        <taxon>Eubacteriaceae</taxon>
        <taxon>Eubacterium</taxon>
    </lineage>
</organism>
<evidence type="ECO:0000313" key="3">
    <source>
        <dbReference type="EMBL" id="RHA20077.1"/>
    </source>
</evidence>
<keyword evidence="6" id="KW-1185">Reference proteome</keyword>
<evidence type="ECO:0000313" key="4">
    <source>
        <dbReference type="EMBL" id="RHA57396.1"/>
    </source>
</evidence>
<evidence type="ECO:0000313" key="5">
    <source>
        <dbReference type="Proteomes" id="UP000284598"/>
    </source>
</evidence>
<keyword evidence="1" id="KW-1133">Transmembrane helix</keyword>
<evidence type="ECO:0000313" key="6">
    <source>
        <dbReference type="Proteomes" id="UP000284779"/>
    </source>
</evidence>
<name>A0A413RBS9_9FIRM</name>
<dbReference type="Proteomes" id="UP000284779">
    <property type="component" value="Unassembled WGS sequence"/>
</dbReference>
<evidence type="ECO:0000259" key="2">
    <source>
        <dbReference type="Pfam" id="PF03799"/>
    </source>
</evidence>
<dbReference type="InterPro" id="IPR005548">
    <property type="entry name" value="Cell_div_FtsQ/DivIB_C"/>
</dbReference>
<gene>
    <name evidence="4" type="ORF">DW929_00765</name>
    <name evidence="3" type="ORF">DW944_02755</name>
</gene>
<protein>
    <recommendedName>
        <fullName evidence="2">Cell division protein FtsQ/DivIB C-terminal domain-containing protein</fullName>
    </recommendedName>
</protein>
<feature type="domain" description="Cell division protein FtsQ/DivIB C-terminal" evidence="2">
    <location>
        <begin position="121"/>
        <end position="227"/>
    </location>
</feature>
<keyword evidence="1" id="KW-0472">Membrane</keyword>
<keyword evidence="1" id="KW-0812">Transmembrane</keyword>
<comment type="caution">
    <text evidence="3">The sequence shown here is derived from an EMBL/GenBank/DDBJ whole genome shotgun (WGS) entry which is preliminary data.</text>
</comment>
<dbReference type="EMBL" id="QSFO01000001">
    <property type="protein sequence ID" value="RHA57396.1"/>
    <property type="molecule type" value="Genomic_DNA"/>
</dbReference>
<reference evidence="5 6" key="1">
    <citation type="submission" date="2018-08" db="EMBL/GenBank/DDBJ databases">
        <title>A genome reference for cultivated species of the human gut microbiota.</title>
        <authorList>
            <person name="Zou Y."/>
            <person name="Xue W."/>
            <person name="Luo G."/>
        </authorList>
    </citation>
    <scope>NUCLEOTIDE SEQUENCE [LARGE SCALE GENOMIC DNA]</scope>
    <source>
        <strain evidence="4 5">AM43-2</strain>
        <strain evidence="3 6">AM44-11BH</strain>
    </source>
</reference>
<feature type="transmembrane region" description="Helical" evidence="1">
    <location>
        <begin position="21"/>
        <end position="43"/>
    </location>
</feature>
<proteinExistence type="predicted"/>
<sequence length="266" mass="31000">MYYQRRNYMKRKKKRKLKKSVKKLLILIPIIAVIAMVCVYGFALKDVSYSSDLQQYSAEEVKAYLNAKKIDNTLLFWIKNKIGKSENIDLFEEYSVKMQNPMKVKIISYEKKLKGYIKIYNSFYQVDEDGKVLKITAVKPKDIPIITGLDIRKASMYNVLETGNKGDIPALTNIFKELDAYKLKPKKIDINRNCEITMYIKDLKVQLGKNNNLDKKLSDFNDLYKNASKYKGTLNMKWVSTDGSYTLKKEQETTKSKNTKTKNNKK</sequence>
<evidence type="ECO:0000256" key="1">
    <source>
        <dbReference type="SAM" id="Phobius"/>
    </source>
</evidence>
<dbReference type="EMBL" id="QSFD01000002">
    <property type="protein sequence ID" value="RHA20077.1"/>
    <property type="molecule type" value="Genomic_DNA"/>
</dbReference>
<dbReference type="Pfam" id="PF03799">
    <property type="entry name" value="FtsQ_DivIB_C"/>
    <property type="match status" value="1"/>
</dbReference>
<dbReference type="AlphaFoldDB" id="A0A413RBS9"/>
<accession>A0A413RBS9</accession>